<dbReference type="EMBL" id="LVEA01000031">
    <property type="protein sequence ID" value="KYL04688.1"/>
    <property type="molecule type" value="Genomic_DNA"/>
</dbReference>
<evidence type="ECO:0000313" key="2">
    <source>
        <dbReference type="Proteomes" id="UP000075816"/>
    </source>
</evidence>
<organism evidence="1 2">
    <name type="scientific">Fusobacterium necrophorum subsp. funduliforme</name>
    <dbReference type="NCBI Taxonomy" id="143387"/>
    <lineage>
        <taxon>Bacteria</taxon>
        <taxon>Fusobacteriati</taxon>
        <taxon>Fusobacteriota</taxon>
        <taxon>Fusobacteriia</taxon>
        <taxon>Fusobacteriales</taxon>
        <taxon>Fusobacteriaceae</taxon>
        <taxon>Fusobacterium</taxon>
    </lineage>
</organism>
<dbReference type="Proteomes" id="UP000075816">
    <property type="component" value="Unassembled WGS sequence"/>
</dbReference>
<reference evidence="1 2" key="1">
    <citation type="submission" date="2016-03" db="EMBL/GenBank/DDBJ databases">
        <title>Comparative genomics of human isolates of Fusobacterium necrophorum.</title>
        <authorList>
            <person name="Jensen A."/>
            <person name="Bank S."/>
            <person name="Andersen P.S."/>
            <person name="Kristensen L.H."/>
            <person name="Prag J."/>
        </authorList>
    </citation>
    <scope>NUCLEOTIDE SEQUENCE [LARGE SCALE GENOMIC DNA]</scope>
    <source>
        <strain evidence="1 2">LS_1264</strain>
    </source>
</reference>
<accession>A0A162IY74</accession>
<protein>
    <submittedName>
        <fullName evidence="1">Uncharacterized protein</fullName>
    </submittedName>
</protein>
<proteinExistence type="predicted"/>
<gene>
    <name evidence="1" type="ORF">A2J07_05120</name>
</gene>
<sequence length="221" mass="25814">MGMIDLSTLKSKLETLETQEEVKESSLVLLQQGDLPVVELTDSEEINAFLQNKYFEYINLAQGAALKYGRLLENVFQKLKEFDGEITYCKFLNVIGTNRMTALRYRRRAKLFDSIQGEYKKIVLLFRDDFIAKIYALNDFEGVVSFINDGATKEDLEEWIAEVSEEKKEIRKTLPEPIQISFSVYKEDIFNNFNKIETLDYDKQIEVEKYLKKIDKILKGE</sequence>
<name>A0A162IY74_9FUSO</name>
<dbReference type="AlphaFoldDB" id="A0A162IY74"/>
<comment type="caution">
    <text evidence="1">The sequence shown here is derived from an EMBL/GenBank/DDBJ whole genome shotgun (WGS) entry which is preliminary data.</text>
</comment>
<dbReference type="RefSeq" id="WP_062628520.1">
    <property type="nucleotide sequence ID" value="NZ_CAXOUQ010000026.1"/>
</dbReference>
<evidence type="ECO:0000313" key="1">
    <source>
        <dbReference type="EMBL" id="KYL04688.1"/>
    </source>
</evidence>